<gene>
    <name evidence="2" type="ORF">PR048_009944</name>
</gene>
<keyword evidence="3" id="KW-1185">Reference proteome</keyword>
<organism evidence="2 3">
    <name type="scientific">Dryococelus australis</name>
    <dbReference type="NCBI Taxonomy" id="614101"/>
    <lineage>
        <taxon>Eukaryota</taxon>
        <taxon>Metazoa</taxon>
        <taxon>Ecdysozoa</taxon>
        <taxon>Arthropoda</taxon>
        <taxon>Hexapoda</taxon>
        <taxon>Insecta</taxon>
        <taxon>Pterygota</taxon>
        <taxon>Neoptera</taxon>
        <taxon>Polyneoptera</taxon>
        <taxon>Phasmatodea</taxon>
        <taxon>Verophasmatodea</taxon>
        <taxon>Anareolatae</taxon>
        <taxon>Phasmatidae</taxon>
        <taxon>Eurycanthinae</taxon>
        <taxon>Dryococelus</taxon>
    </lineage>
</organism>
<evidence type="ECO:0000313" key="2">
    <source>
        <dbReference type="EMBL" id="KAJ8890435.1"/>
    </source>
</evidence>
<proteinExistence type="predicted"/>
<protein>
    <submittedName>
        <fullName evidence="2">Uncharacterized protein</fullName>
    </submittedName>
</protein>
<accession>A0ABQ9I1A4</accession>
<dbReference type="EMBL" id="JARBHB010000003">
    <property type="protein sequence ID" value="KAJ8890435.1"/>
    <property type="molecule type" value="Genomic_DNA"/>
</dbReference>
<comment type="caution">
    <text evidence="2">The sequence shown here is derived from an EMBL/GenBank/DDBJ whole genome shotgun (WGS) entry which is preliminary data.</text>
</comment>
<sequence length="103" mass="11957">MHDSPHEQGPKLSSIRWDTTRKPKRVSSIFWWSLTCFLENPQGNPTEGRNQEINKGIRMQGDHRKQDQYLPDILVNLHHCHNETLGASPSKLLLGRPLKHLKE</sequence>
<reference evidence="2 3" key="1">
    <citation type="submission" date="2023-02" db="EMBL/GenBank/DDBJ databases">
        <title>LHISI_Scaffold_Assembly.</title>
        <authorList>
            <person name="Stuart O.P."/>
            <person name="Cleave R."/>
            <person name="Magrath M.J.L."/>
            <person name="Mikheyev A.S."/>
        </authorList>
    </citation>
    <scope>NUCLEOTIDE SEQUENCE [LARGE SCALE GENOMIC DNA]</scope>
    <source>
        <strain evidence="2">Daus_M_001</strain>
        <tissue evidence="2">Leg muscle</tissue>
    </source>
</reference>
<name>A0ABQ9I1A4_9NEOP</name>
<evidence type="ECO:0000256" key="1">
    <source>
        <dbReference type="SAM" id="MobiDB-lite"/>
    </source>
</evidence>
<evidence type="ECO:0000313" key="3">
    <source>
        <dbReference type="Proteomes" id="UP001159363"/>
    </source>
</evidence>
<dbReference type="Proteomes" id="UP001159363">
    <property type="component" value="Chromosome 3"/>
</dbReference>
<feature type="region of interest" description="Disordered" evidence="1">
    <location>
        <begin position="1"/>
        <end position="23"/>
    </location>
</feature>